<keyword evidence="1" id="KW-1133">Transmembrane helix</keyword>
<dbReference type="PIRSF" id="PIRSF018266">
    <property type="entry name" value="FecR"/>
    <property type="match status" value="1"/>
</dbReference>
<proteinExistence type="predicted"/>
<keyword evidence="1" id="KW-0812">Transmembrane</keyword>
<organism evidence="4 5">
    <name type="scientific">Ralstonia insidiosa</name>
    <dbReference type="NCBI Taxonomy" id="190721"/>
    <lineage>
        <taxon>Bacteria</taxon>
        <taxon>Pseudomonadati</taxon>
        <taxon>Pseudomonadota</taxon>
        <taxon>Betaproteobacteria</taxon>
        <taxon>Burkholderiales</taxon>
        <taxon>Burkholderiaceae</taxon>
        <taxon>Ralstonia</taxon>
    </lineage>
</organism>
<dbReference type="GO" id="GO:0016989">
    <property type="term" value="F:sigma factor antagonist activity"/>
    <property type="evidence" value="ECO:0007669"/>
    <property type="project" value="TreeGrafter"/>
</dbReference>
<dbReference type="AlphaFoldDB" id="A0AAC9BNT1"/>
<evidence type="ECO:0000313" key="5">
    <source>
        <dbReference type="Proteomes" id="UP000077927"/>
    </source>
</evidence>
<feature type="domain" description="FecR protein" evidence="2">
    <location>
        <begin position="127"/>
        <end position="220"/>
    </location>
</feature>
<dbReference type="Pfam" id="PF04773">
    <property type="entry name" value="FecR"/>
    <property type="match status" value="1"/>
</dbReference>
<name>A0AAC9BNT1_9RALS</name>
<dbReference type="PANTHER" id="PTHR30273">
    <property type="entry name" value="PERIPLASMIC SIGNAL SENSOR AND SIGMA FACTOR ACTIVATOR FECR-RELATED"/>
    <property type="match status" value="1"/>
</dbReference>
<accession>A0AAC9BNT1</accession>
<dbReference type="InterPro" id="IPR012373">
    <property type="entry name" value="Ferrdict_sens_TM"/>
</dbReference>
<dbReference type="EMBL" id="CP012606">
    <property type="protein sequence ID" value="ANH76150.1"/>
    <property type="molecule type" value="Genomic_DNA"/>
</dbReference>
<keyword evidence="1" id="KW-0472">Membrane</keyword>
<dbReference type="Proteomes" id="UP000077927">
    <property type="component" value="Chromosome 2"/>
</dbReference>
<evidence type="ECO:0000313" key="4">
    <source>
        <dbReference type="EMBL" id="ANH76150.1"/>
    </source>
</evidence>
<dbReference type="PANTHER" id="PTHR30273:SF2">
    <property type="entry name" value="PROTEIN FECR"/>
    <property type="match status" value="1"/>
</dbReference>
<evidence type="ECO:0000259" key="2">
    <source>
        <dbReference type="Pfam" id="PF04773"/>
    </source>
</evidence>
<dbReference type="InterPro" id="IPR032623">
    <property type="entry name" value="FecR_N"/>
</dbReference>
<dbReference type="KEGG" id="rin:ACS15_5012"/>
<dbReference type="Gene3D" id="3.55.50.30">
    <property type="match status" value="1"/>
</dbReference>
<feature type="domain" description="FecR N-terminal" evidence="3">
    <location>
        <begin position="25"/>
        <end position="66"/>
    </location>
</feature>
<dbReference type="InterPro" id="IPR006860">
    <property type="entry name" value="FecR"/>
</dbReference>
<feature type="transmembrane region" description="Helical" evidence="1">
    <location>
        <begin position="95"/>
        <end position="121"/>
    </location>
</feature>
<protein>
    <submittedName>
        <fullName evidence="4">FecR family protein</fullName>
    </submittedName>
</protein>
<evidence type="ECO:0000256" key="1">
    <source>
        <dbReference type="SAM" id="Phobius"/>
    </source>
</evidence>
<sequence>MVERMKAAPEPHKTTLKIPHTLRRDAHAWVRRLTSGEATVADAQALKRWCDTSDAHAAAFAEARQLWKDFGPAGEAVRRRQAAKARCAPTLGRRAFLGGVFATAAGAAVAVVAPAGLWGAFPSLAADLRTKTGEQRQVALGADVTIDMNTHTSVALRRDAGALHGVDLLDGEIAVNSTRGAAQPFVVAAGPGRAIATQASFEVRNLDARVCVTCLSGDVRVEVGGRSLTLAANQQVTYDKYMLGTVAQTDVATASAWRNGVLVFRQTPLSDVVSEINRYRPGHVLVVDDKLARSRLNGRFRIDRLDTVFAQIREVLGASVTELPGGIVLLG</sequence>
<reference evidence="4 5" key="1">
    <citation type="submission" date="2015-09" db="EMBL/GenBank/DDBJ databases">
        <authorList>
            <person name="Xu Y."/>
            <person name="Nagy A."/>
            <person name="Liu N.T."/>
            <person name="Nou X."/>
        </authorList>
    </citation>
    <scope>NUCLEOTIDE SEQUENCE [LARGE SCALE GENOMIC DNA]</scope>
    <source>
        <strain evidence="4 5">FC1138</strain>
    </source>
</reference>
<gene>
    <name evidence="4" type="ORF">ACS15_5012</name>
</gene>
<evidence type="ECO:0000259" key="3">
    <source>
        <dbReference type="Pfam" id="PF16220"/>
    </source>
</evidence>
<dbReference type="Gene3D" id="2.60.120.1440">
    <property type="match status" value="1"/>
</dbReference>
<dbReference type="Pfam" id="PF16220">
    <property type="entry name" value="DUF4880"/>
    <property type="match status" value="1"/>
</dbReference>